<evidence type="ECO:0000313" key="1">
    <source>
        <dbReference type="EMBL" id="AHL73615.1"/>
    </source>
</evidence>
<dbReference type="PATRIC" id="fig|316.77.peg.57"/>
<dbReference type="RefSeq" id="WP_025239800.1">
    <property type="nucleotide sequence ID" value="NZ_JAMOIA010000002.1"/>
</dbReference>
<organism evidence="1 2">
    <name type="scientific">Stutzerimonas stutzeri</name>
    <name type="common">Pseudomonas stutzeri</name>
    <dbReference type="NCBI Taxonomy" id="316"/>
    <lineage>
        <taxon>Bacteria</taxon>
        <taxon>Pseudomonadati</taxon>
        <taxon>Pseudomonadota</taxon>
        <taxon>Gammaproteobacteria</taxon>
        <taxon>Pseudomonadales</taxon>
        <taxon>Pseudomonadaceae</taxon>
        <taxon>Stutzerimonas</taxon>
    </lineage>
</organism>
<dbReference type="EMBL" id="CP007441">
    <property type="protein sequence ID" value="AHL73615.1"/>
    <property type="molecule type" value="Genomic_DNA"/>
</dbReference>
<protein>
    <submittedName>
        <fullName evidence="1">Dioxygenase</fullName>
    </submittedName>
</protein>
<sequence>MADFESICGYHAHVYFMTSEQEQTAQWIRSQIAERYPDVRIGRWHERPVGPHSQPMYQLAFSVADMPSVLPWLMCNQRGLSILIHPETRDAYREHAEYAAWLGTPLPLNLGALPRTTS</sequence>
<dbReference type="Pfam" id="PF08883">
    <property type="entry name" value="DOPA_dioxygen"/>
    <property type="match status" value="1"/>
</dbReference>
<dbReference type="PANTHER" id="PTHR36423">
    <property type="entry name" value="AFR070WP"/>
    <property type="match status" value="1"/>
</dbReference>
<dbReference type="GO" id="GO:0051213">
    <property type="term" value="F:dioxygenase activity"/>
    <property type="evidence" value="ECO:0007669"/>
    <property type="project" value="UniProtKB-KW"/>
</dbReference>
<dbReference type="Gene3D" id="3.30.70.1240">
    <property type="entry name" value="DOPA-like domains"/>
    <property type="match status" value="1"/>
</dbReference>
<dbReference type="AlphaFoldDB" id="W8QSV1"/>
<evidence type="ECO:0000313" key="2">
    <source>
        <dbReference type="Proteomes" id="UP000019522"/>
    </source>
</evidence>
<dbReference type="PANTHER" id="PTHR36423:SF2">
    <property type="entry name" value="AFR070WP"/>
    <property type="match status" value="1"/>
</dbReference>
<dbReference type="InterPro" id="IPR014980">
    <property type="entry name" value="DOPA_dioxygen"/>
</dbReference>
<reference evidence="2" key="1">
    <citation type="journal article" date="2014" name="Genome Announc.">
        <title>Complete Genome Sequence of the Highly Transformable Pseudomonas stutzeri Strain 28a24.</title>
        <authorList>
            <person name="Smith B.A."/>
            <person name="Dougherty K.M."/>
            <person name="Baltrus D.A."/>
        </authorList>
    </citation>
    <scope>NUCLEOTIDE SEQUENCE [LARGE SCALE GENOMIC DNA]</scope>
    <source>
        <strain evidence="2">28a24</strain>
    </source>
</reference>
<accession>W8QSV1</accession>
<reference evidence="1 2" key="2">
    <citation type="submission" date="2014-03" db="EMBL/GenBank/DDBJ databases">
        <authorList>
            <person name="Baltrus D."/>
            <person name="Dougherty K."/>
        </authorList>
    </citation>
    <scope>NUCLEOTIDE SEQUENCE</scope>
    <source>
        <strain evidence="1 2">28a24</strain>
    </source>
</reference>
<keyword evidence="1" id="KW-0560">Oxidoreductase</keyword>
<gene>
    <name evidence="1" type="ORF">CH92_00280</name>
</gene>
<dbReference type="PIRSF" id="PIRSF028139">
    <property type="entry name" value="DOPA-diox_rel_Mll2280"/>
    <property type="match status" value="1"/>
</dbReference>
<dbReference type="KEGG" id="pstt:CH92_00280"/>
<dbReference type="SUPFAM" id="SSF143410">
    <property type="entry name" value="DOPA-like"/>
    <property type="match status" value="1"/>
</dbReference>
<dbReference type="Proteomes" id="UP000019522">
    <property type="component" value="Chromosome"/>
</dbReference>
<keyword evidence="1" id="KW-0223">Dioxygenase</keyword>
<proteinExistence type="predicted"/>
<name>W8QSV1_STUST</name>
<dbReference type="InterPro" id="IPR023389">
    <property type="entry name" value="DOPA-like_sf"/>
</dbReference>